<evidence type="ECO:0000256" key="3">
    <source>
        <dbReference type="ARBA" id="ARBA00022691"/>
    </source>
</evidence>
<dbReference type="CDD" id="cd02440">
    <property type="entry name" value="AdoMet_MTases"/>
    <property type="match status" value="1"/>
</dbReference>
<dbReference type="InterPro" id="IPR029063">
    <property type="entry name" value="SAM-dependent_MTases_sf"/>
</dbReference>
<feature type="binding site" evidence="4">
    <location>
        <position position="327"/>
    </location>
    <ligand>
        <name>S-adenosyl-L-methionine</name>
        <dbReference type="ChEBI" id="CHEBI:59789"/>
    </ligand>
</feature>
<evidence type="ECO:0000256" key="1">
    <source>
        <dbReference type="ARBA" id="ARBA00022603"/>
    </source>
</evidence>
<feature type="active site" description="Nucleophile" evidence="4">
    <location>
        <position position="423"/>
    </location>
</feature>
<dbReference type="GO" id="GO:0070041">
    <property type="term" value="F:rRNA (uridine-C5-)-methyltransferase activity"/>
    <property type="evidence" value="ECO:0007669"/>
    <property type="project" value="TreeGrafter"/>
</dbReference>
<dbReference type="EMBL" id="JAKOAV010000003">
    <property type="protein sequence ID" value="MDF9407351.1"/>
    <property type="molecule type" value="Genomic_DNA"/>
</dbReference>
<evidence type="ECO:0000256" key="4">
    <source>
        <dbReference type="PROSITE-ProRule" id="PRU01024"/>
    </source>
</evidence>
<dbReference type="Gene3D" id="2.40.50.1070">
    <property type="match status" value="1"/>
</dbReference>
<keyword evidence="8" id="KW-1185">Reference proteome</keyword>
<keyword evidence="3 4" id="KW-0949">S-adenosyl-L-methionine</keyword>
<dbReference type="PROSITE" id="PS50926">
    <property type="entry name" value="TRAM"/>
    <property type="match status" value="1"/>
</dbReference>
<gene>
    <name evidence="7" type="primary">rlmD</name>
    <name evidence="7" type="ORF">L7E55_03090</name>
</gene>
<dbReference type="InterPro" id="IPR002792">
    <property type="entry name" value="TRAM_dom"/>
</dbReference>
<dbReference type="PROSITE" id="PS51687">
    <property type="entry name" value="SAM_MT_RNA_M5U"/>
    <property type="match status" value="1"/>
</dbReference>
<proteinExistence type="inferred from homology"/>
<accession>A0A9X4H154</accession>
<dbReference type="GO" id="GO:0070475">
    <property type="term" value="P:rRNA base methylation"/>
    <property type="evidence" value="ECO:0007669"/>
    <property type="project" value="TreeGrafter"/>
</dbReference>
<reference evidence="7" key="1">
    <citation type="submission" date="2022-02" db="EMBL/GenBank/DDBJ databases">
        <authorList>
            <person name="Leng L."/>
        </authorList>
    </citation>
    <scope>NUCLEOTIDE SEQUENCE</scope>
    <source>
        <strain evidence="7">JI</strain>
    </source>
</reference>
<dbReference type="EC" id="2.1.1.190" evidence="7"/>
<dbReference type="Proteomes" id="UP001154312">
    <property type="component" value="Unassembled WGS sequence"/>
</dbReference>
<dbReference type="NCBIfam" id="TIGR00479">
    <property type="entry name" value="rumA"/>
    <property type="match status" value="1"/>
</dbReference>
<evidence type="ECO:0000256" key="5">
    <source>
        <dbReference type="PROSITE-ProRule" id="PRU10015"/>
    </source>
</evidence>
<comment type="caution">
    <text evidence="7">The sequence shown here is derived from an EMBL/GenBank/DDBJ whole genome shotgun (WGS) entry which is preliminary data.</text>
</comment>
<dbReference type="SUPFAM" id="SSF53335">
    <property type="entry name" value="S-adenosyl-L-methionine-dependent methyltransferases"/>
    <property type="match status" value="1"/>
</dbReference>
<comment type="similarity">
    <text evidence="4">Belongs to the class I-like SAM-binding methyltransferase superfamily. RNA M5U methyltransferase family.</text>
</comment>
<feature type="binding site" evidence="4">
    <location>
        <position position="396"/>
    </location>
    <ligand>
        <name>S-adenosyl-L-methionine</name>
        <dbReference type="ChEBI" id="CHEBI:59789"/>
    </ligand>
</feature>
<dbReference type="RefSeq" id="WP_277442573.1">
    <property type="nucleotide sequence ID" value="NZ_JAKOAV010000003.1"/>
</dbReference>
<evidence type="ECO:0000259" key="6">
    <source>
        <dbReference type="PROSITE" id="PS50926"/>
    </source>
</evidence>
<dbReference type="Gene3D" id="3.40.50.150">
    <property type="entry name" value="Vaccinia Virus protein VP39"/>
    <property type="match status" value="1"/>
</dbReference>
<dbReference type="PROSITE" id="PS01230">
    <property type="entry name" value="TRMA_1"/>
    <property type="match status" value="1"/>
</dbReference>
<dbReference type="FunFam" id="3.40.50.150:FF:000009">
    <property type="entry name" value="23S rRNA (Uracil(1939)-C(5))-methyltransferase RlmD"/>
    <property type="match status" value="1"/>
</dbReference>
<feature type="binding site" evidence="4">
    <location>
        <position position="298"/>
    </location>
    <ligand>
        <name>S-adenosyl-L-methionine</name>
        <dbReference type="ChEBI" id="CHEBI:59789"/>
    </ligand>
</feature>
<evidence type="ECO:0000313" key="8">
    <source>
        <dbReference type="Proteomes" id="UP001154312"/>
    </source>
</evidence>
<dbReference type="InterPro" id="IPR030390">
    <property type="entry name" value="MeTrfase_TrmA_AS"/>
</dbReference>
<keyword evidence="2 4" id="KW-0808">Transferase</keyword>
<dbReference type="InterPro" id="IPR010280">
    <property type="entry name" value="U5_MeTrfase_fam"/>
</dbReference>
<dbReference type="Pfam" id="PF01938">
    <property type="entry name" value="TRAM"/>
    <property type="match status" value="1"/>
</dbReference>
<organism evidence="7 8">
    <name type="scientific">Pelotomaculum isophthalicicum JI</name>
    <dbReference type="NCBI Taxonomy" id="947010"/>
    <lineage>
        <taxon>Bacteria</taxon>
        <taxon>Bacillati</taxon>
        <taxon>Bacillota</taxon>
        <taxon>Clostridia</taxon>
        <taxon>Eubacteriales</taxon>
        <taxon>Desulfotomaculaceae</taxon>
        <taxon>Pelotomaculum</taxon>
    </lineage>
</organism>
<feature type="domain" description="TRAM" evidence="6">
    <location>
        <begin position="6"/>
        <end position="64"/>
    </location>
</feature>
<evidence type="ECO:0000256" key="2">
    <source>
        <dbReference type="ARBA" id="ARBA00022679"/>
    </source>
</evidence>
<feature type="active site" evidence="5">
    <location>
        <position position="423"/>
    </location>
</feature>
<name>A0A9X4H154_9FIRM</name>
<keyword evidence="1 4" id="KW-0489">Methyltransferase</keyword>
<dbReference type="SUPFAM" id="SSF50249">
    <property type="entry name" value="Nucleic acid-binding proteins"/>
    <property type="match status" value="1"/>
</dbReference>
<dbReference type="AlphaFoldDB" id="A0A9X4H154"/>
<dbReference type="InterPro" id="IPR012340">
    <property type="entry name" value="NA-bd_OB-fold"/>
</dbReference>
<sequence length="468" mass="51789">MTAKLFLKKGENVEVGITGLTHDGDGVGRYLGIPVFVPLTVPGDKVLAEISEVKKNFARGRLKLICTGSLWRRDPVCPAFTICGGCRLQQMDYEEQLSRKTRMVKDSLTRIGHLPEVEVKETIGMKYPWHYRNKASYHVEERQGKVSLGFYEKGTHRLVYNSGEEGVARSGPECLLVDKDINKAAAVIETILNKHRVQVYNHRQRRGLLRQVILRKASATGECMAVFVTGPGEWPEEKDIAADLSEQLPALSSLIRNIHQGPEGIELGLENRLLTGQKYITDYIENLAFRISPASFYQVNPRQTPVLYHKALEYAGLNGGEIVVDAYSGAGTIALFLAGHAGMVYGLEVVPEAVEDARENAVLNGIKNVEFRRGEVEKLLPAMASQGLHPGVVVLDPPRRGCGIAALEAVEEMETPRVVYVSCDPGTLARDLGCLAGKGYRIEEVQPVEMFPWTPHVETVCLMSRKDK</sequence>
<dbReference type="FunFam" id="2.40.50.1070:FF:000003">
    <property type="entry name" value="23S rRNA (Uracil-5-)-methyltransferase RumA"/>
    <property type="match status" value="1"/>
</dbReference>
<dbReference type="Pfam" id="PF05958">
    <property type="entry name" value="tRNA_U5-meth_tr"/>
    <property type="match status" value="1"/>
</dbReference>
<dbReference type="PANTHER" id="PTHR11061:SF30">
    <property type="entry name" value="TRNA (URACIL(54)-C(5))-METHYLTRANSFERASE"/>
    <property type="match status" value="1"/>
</dbReference>
<dbReference type="Gene3D" id="2.40.50.140">
    <property type="entry name" value="Nucleic acid-binding proteins"/>
    <property type="match status" value="1"/>
</dbReference>
<dbReference type="PANTHER" id="PTHR11061">
    <property type="entry name" value="RNA M5U METHYLTRANSFERASE"/>
    <property type="match status" value="1"/>
</dbReference>
<evidence type="ECO:0000313" key="7">
    <source>
        <dbReference type="EMBL" id="MDF9407351.1"/>
    </source>
</evidence>
<protein>
    <submittedName>
        <fullName evidence="7">23S rRNA (Uracil(1939)-C(5))-methyltransferase RlmD</fullName>
        <ecNumber evidence="7">2.1.1.190</ecNumber>
    </submittedName>
</protein>
<feature type="binding site" evidence="4">
    <location>
        <position position="348"/>
    </location>
    <ligand>
        <name>S-adenosyl-L-methionine</name>
        <dbReference type="ChEBI" id="CHEBI:59789"/>
    </ligand>
</feature>